<proteinExistence type="predicted"/>
<dbReference type="AlphaFoldDB" id="A0A0R1EU84"/>
<dbReference type="PROSITE" id="PS01228">
    <property type="entry name" value="COF_1"/>
    <property type="match status" value="1"/>
</dbReference>
<dbReference type="PROSITE" id="PS01229">
    <property type="entry name" value="COF_2"/>
    <property type="match status" value="1"/>
</dbReference>
<dbReference type="PATRIC" id="fig|913848.6.peg.488"/>
<dbReference type="PANTHER" id="PTHR10000">
    <property type="entry name" value="PHOSPHOSERINE PHOSPHATASE"/>
    <property type="match status" value="1"/>
</dbReference>
<dbReference type="InterPro" id="IPR000150">
    <property type="entry name" value="Cof"/>
</dbReference>
<dbReference type="Pfam" id="PF08282">
    <property type="entry name" value="Hydrolase_3"/>
    <property type="match status" value="1"/>
</dbReference>
<dbReference type="NCBIfam" id="TIGR00099">
    <property type="entry name" value="Cof-subfamily"/>
    <property type="match status" value="1"/>
</dbReference>
<dbReference type="Gene3D" id="3.40.50.1000">
    <property type="entry name" value="HAD superfamily/HAD-like"/>
    <property type="match status" value="1"/>
</dbReference>
<evidence type="ECO:0000313" key="2">
    <source>
        <dbReference type="Proteomes" id="UP000051181"/>
    </source>
</evidence>
<dbReference type="EMBL" id="AZCN01000141">
    <property type="protein sequence ID" value="KRK12877.1"/>
    <property type="molecule type" value="Genomic_DNA"/>
</dbReference>
<gene>
    <name evidence="1" type="ORF">FD22_GL000477</name>
</gene>
<dbReference type="InterPro" id="IPR023214">
    <property type="entry name" value="HAD_sf"/>
</dbReference>
<comment type="caution">
    <text evidence="1">The sequence shown here is derived from an EMBL/GenBank/DDBJ whole genome shotgun (WGS) entry which is preliminary data.</text>
</comment>
<dbReference type="RefSeq" id="WP_010011817.1">
    <property type="nucleotide sequence ID" value="NZ_AZCN01000141.1"/>
</dbReference>
<protein>
    <submittedName>
        <fullName evidence="1">HAD superfamily hydrolase</fullName>
    </submittedName>
</protein>
<dbReference type="Gene3D" id="3.30.1240.10">
    <property type="match status" value="1"/>
</dbReference>
<dbReference type="GO" id="GO:0016791">
    <property type="term" value="F:phosphatase activity"/>
    <property type="evidence" value="ECO:0007669"/>
    <property type="project" value="TreeGrafter"/>
</dbReference>
<evidence type="ECO:0000313" key="1">
    <source>
        <dbReference type="EMBL" id="KRK12877.1"/>
    </source>
</evidence>
<dbReference type="GeneID" id="65916092"/>
<dbReference type="GO" id="GO:0005829">
    <property type="term" value="C:cytosol"/>
    <property type="evidence" value="ECO:0007669"/>
    <property type="project" value="TreeGrafter"/>
</dbReference>
<dbReference type="NCBIfam" id="TIGR01484">
    <property type="entry name" value="HAD-SF-IIB"/>
    <property type="match status" value="1"/>
</dbReference>
<dbReference type="GO" id="GO:0000287">
    <property type="term" value="F:magnesium ion binding"/>
    <property type="evidence" value="ECO:0007669"/>
    <property type="project" value="TreeGrafter"/>
</dbReference>
<dbReference type="PANTHER" id="PTHR10000:SF53">
    <property type="entry name" value="5-AMINO-6-(5-PHOSPHO-D-RIBITYLAMINO)URACIL PHOSPHATASE YBJI-RELATED"/>
    <property type="match status" value="1"/>
</dbReference>
<dbReference type="InterPro" id="IPR036412">
    <property type="entry name" value="HAD-like_sf"/>
</dbReference>
<name>A0A0R1EU84_9LACO</name>
<organism evidence="1 2">
    <name type="scientific">Loigolactobacillus coryniformis subsp. coryniformis KCTC 3167 = DSM 20001</name>
    <dbReference type="NCBI Taxonomy" id="913848"/>
    <lineage>
        <taxon>Bacteria</taxon>
        <taxon>Bacillati</taxon>
        <taxon>Bacillota</taxon>
        <taxon>Bacilli</taxon>
        <taxon>Lactobacillales</taxon>
        <taxon>Lactobacillaceae</taxon>
        <taxon>Loigolactobacillus</taxon>
    </lineage>
</organism>
<keyword evidence="1" id="KW-0378">Hydrolase</keyword>
<reference evidence="1 2" key="1">
    <citation type="journal article" date="2015" name="Genome Announc.">
        <title>Expanding the biotechnology potential of lactobacilli through comparative genomics of 213 strains and associated genera.</title>
        <authorList>
            <person name="Sun Z."/>
            <person name="Harris H.M."/>
            <person name="McCann A."/>
            <person name="Guo C."/>
            <person name="Argimon S."/>
            <person name="Zhang W."/>
            <person name="Yang X."/>
            <person name="Jeffery I.B."/>
            <person name="Cooney J.C."/>
            <person name="Kagawa T.F."/>
            <person name="Liu W."/>
            <person name="Song Y."/>
            <person name="Salvetti E."/>
            <person name="Wrobel A."/>
            <person name="Rasinkangas P."/>
            <person name="Parkhill J."/>
            <person name="Rea M.C."/>
            <person name="O'Sullivan O."/>
            <person name="Ritari J."/>
            <person name="Douillard F.P."/>
            <person name="Paul Ross R."/>
            <person name="Yang R."/>
            <person name="Briner A.E."/>
            <person name="Felis G.E."/>
            <person name="de Vos W.M."/>
            <person name="Barrangou R."/>
            <person name="Klaenhammer T.R."/>
            <person name="Caufield P.W."/>
            <person name="Cui Y."/>
            <person name="Zhang H."/>
            <person name="O'Toole P.W."/>
        </authorList>
    </citation>
    <scope>NUCLEOTIDE SEQUENCE [LARGE SCALE GENOMIC DNA]</scope>
    <source>
        <strain evidence="1 2">DSM 20001</strain>
    </source>
</reference>
<dbReference type="Proteomes" id="UP000051181">
    <property type="component" value="Unassembled WGS sequence"/>
</dbReference>
<dbReference type="InterPro" id="IPR006379">
    <property type="entry name" value="HAD-SF_hydro_IIB"/>
</dbReference>
<dbReference type="eggNOG" id="COG0561">
    <property type="taxonomic scope" value="Bacteria"/>
</dbReference>
<sequence length="276" mass="30007">MIKLVVTDMNGTLLNAAQQVDHTRLARLLQRLAQQQAYFAVCSGNQYRHLREVLAPLTADNLIYVAENGASIYWQDQQIFDGALTQQQLADFLAAYQAQVPALQHAYVILTGNERSYTNQGVAPDLLAQASKFYANLQPTDLTQVTEPIKKISLAYHGGVAAEHVTALNDYFAGKLVAHDSGYGVIDVVRGDVSKAAAVAFLQQRWQITSAEVAAFGDGANDIEMLQVAGQSYAMQNAPDFVKAVAQQVTELDAEHAGVLATLEQLLAVSKKSQEQ</sequence>
<dbReference type="CDD" id="cd07518">
    <property type="entry name" value="HAD_YbiV-Like"/>
    <property type="match status" value="1"/>
</dbReference>
<accession>A0A0R1EU84</accession>
<dbReference type="SUPFAM" id="SSF56784">
    <property type="entry name" value="HAD-like"/>
    <property type="match status" value="1"/>
</dbReference>